<dbReference type="GO" id="GO:0004190">
    <property type="term" value="F:aspartic-type endopeptidase activity"/>
    <property type="evidence" value="ECO:0007669"/>
    <property type="project" value="InterPro"/>
</dbReference>
<feature type="region of interest" description="Disordered" evidence="2">
    <location>
        <begin position="1"/>
        <end position="29"/>
    </location>
</feature>
<dbReference type="InterPro" id="IPR036875">
    <property type="entry name" value="Znf_CCHC_sf"/>
</dbReference>
<dbReference type="Pfam" id="PF08284">
    <property type="entry name" value="RVP_2"/>
    <property type="match status" value="1"/>
</dbReference>
<dbReference type="InterPro" id="IPR021109">
    <property type="entry name" value="Peptidase_aspartic_dom_sf"/>
</dbReference>
<keyword evidence="1" id="KW-0479">Metal-binding</keyword>
<accession>A0AA38TRC9</accession>
<evidence type="ECO:0000313" key="5">
    <source>
        <dbReference type="Proteomes" id="UP001172457"/>
    </source>
</evidence>
<proteinExistence type="predicted"/>
<name>A0AA38TRC9_9ASTR</name>
<dbReference type="InterPro" id="IPR001969">
    <property type="entry name" value="Aspartic_peptidase_AS"/>
</dbReference>
<comment type="caution">
    <text evidence="4">The sequence shown here is derived from an EMBL/GenBank/DDBJ whole genome shotgun (WGS) entry which is preliminary data.</text>
</comment>
<reference evidence="4" key="1">
    <citation type="submission" date="2023-03" db="EMBL/GenBank/DDBJ databases">
        <title>Chromosome-scale reference genome and RAD-based genetic map of yellow starthistle (Centaurea solstitialis) reveal putative structural variation and QTLs associated with invader traits.</title>
        <authorList>
            <person name="Reatini B."/>
            <person name="Cang F.A."/>
            <person name="Jiang Q."/>
            <person name="Mckibben M.T.W."/>
            <person name="Barker M.S."/>
            <person name="Rieseberg L.H."/>
            <person name="Dlugosch K.M."/>
        </authorList>
    </citation>
    <scope>NUCLEOTIDE SEQUENCE</scope>
    <source>
        <strain evidence="4">CAN-66</strain>
        <tissue evidence="4">Leaf</tissue>
    </source>
</reference>
<evidence type="ECO:0000313" key="4">
    <source>
        <dbReference type="EMBL" id="KAJ9565650.1"/>
    </source>
</evidence>
<dbReference type="Proteomes" id="UP001172457">
    <property type="component" value="Chromosome 1"/>
</dbReference>
<dbReference type="EMBL" id="JARYMX010000001">
    <property type="protein sequence ID" value="KAJ9565650.1"/>
    <property type="molecule type" value="Genomic_DNA"/>
</dbReference>
<evidence type="ECO:0000259" key="3">
    <source>
        <dbReference type="PROSITE" id="PS50158"/>
    </source>
</evidence>
<gene>
    <name evidence="4" type="ORF">OSB04_001616</name>
</gene>
<dbReference type="Pfam" id="PF00098">
    <property type="entry name" value="zf-CCHC"/>
    <property type="match status" value="1"/>
</dbReference>
<dbReference type="SMART" id="SM00343">
    <property type="entry name" value="ZnF_C2HC"/>
    <property type="match status" value="2"/>
</dbReference>
<organism evidence="4 5">
    <name type="scientific">Centaurea solstitialis</name>
    <name type="common">yellow star-thistle</name>
    <dbReference type="NCBI Taxonomy" id="347529"/>
    <lineage>
        <taxon>Eukaryota</taxon>
        <taxon>Viridiplantae</taxon>
        <taxon>Streptophyta</taxon>
        <taxon>Embryophyta</taxon>
        <taxon>Tracheophyta</taxon>
        <taxon>Spermatophyta</taxon>
        <taxon>Magnoliopsida</taxon>
        <taxon>eudicotyledons</taxon>
        <taxon>Gunneridae</taxon>
        <taxon>Pentapetalae</taxon>
        <taxon>asterids</taxon>
        <taxon>campanulids</taxon>
        <taxon>Asterales</taxon>
        <taxon>Asteraceae</taxon>
        <taxon>Carduoideae</taxon>
        <taxon>Cardueae</taxon>
        <taxon>Centaureinae</taxon>
        <taxon>Centaurea</taxon>
    </lineage>
</organism>
<dbReference type="SUPFAM" id="SSF50630">
    <property type="entry name" value="Acid proteases"/>
    <property type="match status" value="1"/>
</dbReference>
<feature type="region of interest" description="Disordered" evidence="2">
    <location>
        <begin position="78"/>
        <end position="107"/>
    </location>
</feature>
<keyword evidence="5" id="KW-1185">Reference proteome</keyword>
<dbReference type="InterPro" id="IPR001878">
    <property type="entry name" value="Znf_CCHC"/>
</dbReference>
<dbReference type="PANTHER" id="PTHR15503">
    <property type="entry name" value="LDOC1 RELATED"/>
    <property type="match status" value="1"/>
</dbReference>
<dbReference type="GO" id="GO:0003676">
    <property type="term" value="F:nucleic acid binding"/>
    <property type="evidence" value="ECO:0007669"/>
    <property type="project" value="InterPro"/>
</dbReference>
<keyword evidence="1" id="KW-0863">Zinc-finger</keyword>
<dbReference type="AlphaFoldDB" id="A0AA38TRC9"/>
<evidence type="ECO:0000256" key="2">
    <source>
        <dbReference type="SAM" id="MobiDB-lite"/>
    </source>
</evidence>
<dbReference type="GO" id="GO:0008270">
    <property type="term" value="F:zinc ion binding"/>
    <property type="evidence" value="ECO:0007669"/>
    <property type="project" value="UniProtKB-KW"/>
</dbReference>
<dbReference type="SUPFAM" id="SSF57756">
    <property type="entry name" value="Retrovirus zinc finger-like domains"/>
    <property type="match status" value="1"/>
</dbReference>
<keyword evidence="1" id="KW-0862">Zinc</keyword>
<dbReference type="GO" id="GO:0006508">
    <property type="term" value="P:proteolysis"/>
    <property type="evidence" value="ECO:0007669"/>
    <property type="project" value="InterPro"/>
</dbReference>
<dbReference type="InterPro" id="IPR032567">
    <property type="entry name" value="RTL1-rel"/>
</dbReference>
<sequence length="288" mass="32820">MTERVGVKRKWDESLSDPRRGKAPKFEHRGGQNLGAKPCGKCHHVHRGNCQMGTMTCFQCGQPGHMSRDCTRDHYGSPDHIRPDCPQLKKSGAPQLRGRKNGRQSRLGLRDEPTIEEAENAPDVVTGTFTINSLRAKVLFDTGADYSYATPKLIKLLRVKLRLVSHPFEVDTANRGRVLGLYDRTRWVFYIVGLHPMPIEDLDVVLGMDWLIRNETKIDCKKNIVKVQLLDGRRTVIYGDKRNRKTSLISIIKANRCIRKGCLWFMAYVLDSRKEKLGVSDIDVVCEY</sequence>
<dbReference type="PROSITE" id="PS00141">
    <property type="entry name" value="ASP_PROTEASE"/>
    <property type="match status" value="1"/>
</dbReference>
<dbReference type="Gene3D" id="4.10.60.10">
    <property type="entry name" value="Zinc finger, CCHC-type"/>
    <property type="match status" value="1"/>
</dbReference>
<dbReference type="PANTHER" id="PTHR15503:SF45">
    <property type="entry name" value="RNA-DIRECTED DNA POLYMERASE HOMOLOG"/>
    <property type="match status" value="1"/>
</dbReference>
<evidence type="ECO:0000256" key="1">
    <source>
        <dbReference type="PROSITE-ProRule" id="PRU00047"/>
    </source>
</evidence>
<protein>
    <recommendedName>
        <fullName evidence="3">CCHC-type domain-containing protein</fullName>
    </recommendedName>
</protein>
<dbReference type="CDD" id="cd00303">
    <property type="entry name" value="retropepsin_like"/>
    <property type="match status" value="1"/>
</dbReference>
<dbReference type="PROSITE" id="PS50158">
    <property type="entry name" value="ZF_CCHC"/>
    <property type="match status" value="1"/>
</dbReference>
<dbReference type="Gene3D" id="2.40.70.10">
    <property type="entry name" value="Acid Proteases"/>
    <property type="match status" value="1"/>
</dbReference>
<feature type="domain" description="CCHC-type" evidence="3">
    <location>
        <begin position="57"/>
        <end position="72"/>
    </location>
</feature>